<keyword evidence="10" id="KW-1185">Reference proteome</keyword>
<proteinExistence type="inferred from homology"/>
<feature type="region of interest" description="Disordered" evidence="8">
    <location>
        <begin position="277"/>
        <end position="297"/>
    </location>
</feature>
<dbReference type="EMBL" id="JACHWP010000005">
    <property type="protein sequence ID" value="MBB3023428.1"/>
    <property type="molecule type" value="Genomic_DNA"/>
</dbReference>
<dbReference type="InterPro" id="IPR003358">
    <property type="entry name" value="tRNA_(Gua-N-7)_MeTrfase_Trmb"/>
</dbReference>
<protein>
    <recommendedName>
        <fullName evidence="7">tRNA (guanine-N(7)-)-methyltransferase</fullName>
        <ecNumber evidence="7">2.1.1.33</ecNumber>
    </recommendedName>
    <alternativeName>
        <fullName evidence="7">tRNA (guanine(46)-N(7))-methyltransferase</fullName>
    </alternativeName>
    <alternativeName>
        <fullName evidence="7">tRNA(m7G46)-methyltransferase</fullName>
    </alternativeName>
</protein>
<keyword evidence="6 7" id="KW-0819">tRNA processing</keyword>
<evidence type="ECO:0000256" key="4">
    <source>
        <dbReference type="ARBA" id="ARBA00022679"/>
    </source>
</evidence>
<accession>A0A839QUV9</accession>
<dbReference type="SUPFAM" id="SSF53335">
    <property type="entry name" value="S-adenosyl-L-methionine-dependent methyltransferases"/>
    <property type="match status" value="1"/>
</dbReference>
<dbReference type="EC" id="2.1.1.33" evidence="7"/>
<dbReference type="Proteomes" id="UP000568050">
    <property type="component" value="Unassembled WGS sequence"/>
</dbReference>
<comment type="function">
    <text evidence="2 7">Catalyzes the formation of N(7)-methylguanine at position 46 (m7G46) in tRNA.</text>
</comment>
<feature type="binding site" evidence="7">
    <location>
        <position position="137"/>
    </location>
    <ligand>
        <name>S-adenosyl-L-methionine</name>
        <dbReference type="ChEBI" id="CHEBI:59789"/>
    </ligand>
</feature>
<dbReference type="AlphaFoldDB" id="A0A839QUV9"/>
<evidence type="ECO:0000256" key="3">
    <source>
        <dbReference type="ARBA" id="ARBA00022603"/>
    </source>
</evidence>
<feature type="binding site" evidence="7">
    <location>
        <position position="196"/>
    </location>
    <ligand>
        <name>substrate</name>
    </ligand>
</feature>
<feature type="binding site" evidence="7">
    <location>
        <position position="84"/>
    </location>
    <ligand>
        <name>S-adenosyl-L-methionine</name>
        <dbReference type="ChEBI" id="CHEBI:59789"/>
    </ligand>
</feature>
<evidence type="ECO:0000256" key="5">
    <source>
        <dbReference type="ARBA" id="ARBA00022691"/>
    </source>
</evidence>
<feature type="binding site" evidence="7">
    <location>
        <position position="109"/>
    </location>
    <ligand>
        <name>S-adenosyl-L-methionine</name>
        <dbReference type="ChEBI" id="CHEBI:59789"/>
    </ligand>
</feature>
<evidence type="ECO:0000256" key="1">
    <source>
        <dbReference type="ARBA" id="ARBA00000142"/>
    </source>
</evidence>
<keyword evidence="3 7" id="KW-0489">Methyltransferase</keyword>
<keyword evidence="5 7" id="KW-0949">S-adenosyl-L-methionine</keyword>
<dbReference type="GO" id="GO:0043527">
    <property type="term" value="C:tRNA methyltransferase complex"/>
    <property type="evidence" value="ECO:0007669"/>
    <property type="project" value="TreeGrafter"/>
</dbReference>
<comment type="pathway">
    <text evidence="7">tRNA modification; N(7)-methylguanine-tRNA biosynthesis.</text>
</comment>
<evidence type="ECO:0000256" key="2">
    <source>
        <dbReference type="ARBA" id="ARBA00003015"/>
    </source>
</evidence>
<comment type="caution">
    <text evidence="7">Lacks conserved residue(s) required for the propagation of feature annotation.</text>
</comment>
<evidence type="ECO:0000313" key="10">
    <source>
        <dbReference type="Proteomes" id="UP000568050"/>
    </source>
</evidence>
<dbReference type="UniPathway" id="UPA00989"/>
<dbReference type="PANTHER" id="PTHR23417">
    <property type="entry name" value="3-DEOXY-D-MANNO-OCTULOSONIC-ACID TRANSFERASE/TRNA GUANINE-N 7 - -METHYLTRANSFERASE"/>
    <property type="match status" value="1"/>
</dbReference>
<dbReference type="InterPro" id="IPR029063">
    <property type="entry name" value="SAM-dependent_MTases_sf"/>
</dbReference>
<keyword evidence="4 7" id="KW-0808">Transferase</keyword>
<dbReference type="RefSeq" id="WP_183376598.1">
    <property type="nucleotide sequence ID" value="NZ_CBCSFZ010000013.1"/>
</dbReference>
<evidence type="ECO:0000256" key="8">
    <source>
        <dbReference type="SAM" id="MobiDB-lite"/>
    </source>
</evidence>
<dbReference type="PROSITE" id="PS51625">
    <property type="entry name" value="SAM_MT_TRMB"/>
    <property type="match status" value="1"/>
</dbReference>
<feature type="region of interest" description="Disordered" evidence="8">
    <location>
        <begin position="1"/>
        <end position="23"/>
    </location>
</feature>
<feature type="binding site" evidence="7">
    <location>
        <begin position="254"/>
        <end position="257"/>
    </location>
    <ligand>
        <name>substrate</name>
    </ligand>
</feature>
<dbReference type="GO" id="GO:0008176">
    <property type="term" value="F:tRNA (guanine(46)-N7)-methyltransferase activity"/>
    <property type="evidence" value="ECO:0007669"/>
    <property type="project" value="UniProtKB-UniRule"/>
</dbReference>
<feature type="binding site" evidence="7">
    <location>
        <position position="160"/>
    </location>
    <ligand>
        <name>S-adenosyl-L-methionine</name>
        <dbReference type="ChEBI" id="CHEBI:59789"/>
    </ligand>
</feature>
<dbReference type="CDD" id="cd02440">
    <property type="entry name" value="AdoMet_MTases"/>
    <property type="match status" value="1"/>
</dbReference>
<gene>
    <name evidence="7" type="primary">trmB</name>
    <name evidence="9" type="ORF">FHX50_001723</name>
</gene>
<reference evidence="9 10" key="1">
    <citation type="submission" date="2020-08" db="EMBL/GenBank/DDBJ databases">
        <title>Sequencing the genomes of 1000 actinobacteria strains.</title>
        <authorList>
            <person name="Klenk H.-P."/>
        </authorList>
    </citation>
    <scope>NUCLEOTIDE SEQUENCE [LARGE SCALE GENOMIC DNA]</scope>
    <source>
        <strain evidence="9 10">DSM 23040</strain>
    </source>
</reference>
<evidence type="ECO:0000256" key="6">
    <source>
        <dbReference type="ARBA" id="ARBA00022694"/>
    </source>
</evidence>
<name>A0A839QUV9_9MICO</name>
<sequence length="297" mass="33007">MPEQTPTENSGRTRSAAASRPRREIVSFVRRGRRLTEEQTEAWDAHHEQYMLDVPQGERDTLIHPDVRLDPVKLFGNDNPLIIEIGSGQGDNIAQAAADMPDHNFLAFEVWGPGNAQTVVHLQRLGLPQNLRILEFDAEHSLPGLLPESSVEEVWIFFADPWHKTKHHKRRLVSAGFLEELHTLLKPGGRVRTATDWADYASHQAHAFETVAARGLFTNDHPDGPRPTGSTTDEIPEDSPATGWAPRFERRVRTAFEGKALRAGRLIWDLSYSAQKPAAPAASATEDGSAASEPTTR</sequence>
<feature type="compositionally biased region" description="Low complexity" evidence="8">
    <location>
        <begin position="10"/>
        <end position="19"/>
    </location>
</feature>
<evidence type="ECO:0000256" key="7">
    <source>
        <dbReference type="HAMAP-Rule" id="MF_01057"/>
    </source>
</evidence>
<dbReference type="Gene3D" id="3.40.50.150">
    <property type="entry name" value="Vaccinia Virus protein VP39"/>
    <property type="match status" value="1"/>
</dbReference>
<feature type="region of interest" description="Disordered" evidence="8">
    <location>
        <begin position="217"/>
        <end position="246"/>
    </location>
</feature>
<dbReference type="PANTHER" id="PTHR23417:SF14">
    <property type="entry name" value="PENTACOTRIPEPTIDE-REPEAT REGION OF PRORP DOMAIN-CONTAINING PROTEIN"/>
    <property type="match status" value="1"/>
</dbReference>
<evidence type="ECO:0000313" key="9">
    <source>
        <dbReference type="EMBL" id="MBB3023428.1"/>
    </source>
</evidence>
<comment type="catalytic activity">
    <reaction evidence="1 7">
        <text>guanosine(46) in tRNA + S-adenosyl-L-methionine = N(7)-methylguanosine(46) in tRNA + S-adenosyl-L-homocysteine</text>
        <dbReference type="Rhea" id="RHEA:42708"/>
        <dbReference type="Rhea" id="RHEA-COMP:10188"/>
        <dbReference type="Rhea" id="RHEA-COMP:10189"/>
        <dbReference type="ChEBI" id="CHEBI:57856"/>
        <dbReference type="ChEBI" id="CHEBI:59789"/>
        <dbReference type="ChEBI" id="CHEBI:74269"/>
        <dbReference type="ChEBI" id="CHEBI:74480"/>
        <dbReference type="EC" id="2.1.1.33"/>
    </reaction>
</comment>
<dbReference type="Pfam" id="PF02390">
    <property type="entry name" value="Methyltransf_4"/>
    <property type="match status" value="1"/>
</dbReference>
<comment type="caution">
    <text evidence="9">The sequence shown here is derived from an EMBL/GenBank/DDBJ whole genome shotgun (WGS) entry which is preliminary data.</text>
</comment>
<dbReference type="NCBIfam" id="TIGR00091">
    <property type="entry name" value="tRNA (guanosine(46)-N7)-methyltransferase TrmB"/>
    <property type="match status" value="1"/>
</dbReference>
<feature type="binding site" evidence="7">
    <location>
        <position position="164"/>
    </location>
    <ligand>
        <name>substrate</name>
    </ligand>
</feature>
<organism evidence="9 10">
    <name type="scientific">Helcobacillus massiliensis</name>
    <dbReference type="NCBI Taxonomy" id="521392"/>
    <lineage>
        <taxon>Bacteria</taxon>
        <taxon>Bacillati</taxon>
        <taxon>Actinomycetota</taxon>
        <taxon>Actinomycetes</taxon>
        <taxon>Micrococcales</taxon>
        <taxon>Dermabacteraceae</taxon>
        <taxon>Helcobacillus</taxon>
    </lineage>
</organism>
<dbReference type="InterPro" id="IPR055361">
    <property type="entry name" value="tRNA_methyltr_TrmB_bact"/>
</dbReference>
<comment type="similarity">
    <text evidence="7">Belongs to the class I-like SAM-binding methyltransferase superfamily. TrmB family.</text>
</comment>
<dbReference type="HAMAP" id="MF_01057">
    <property type="entry name" value="tRNA_methyltr_TrmB"/>
    <property type="match status" value="1"/>
</dbReference>